<comment type="caution">
    <text evidence="1">The sequence shown here is derived from an EMBL/GenBank/DDBJ whole genome shotgun (WGS) entry which is preliminary data.</text>
</comment>
<organism evidence="1 2">
    <name type="scientific">Gluconacetobacter tumulisoli</name>
    <dbReference type="NCBI Taxonomy" id="1286189"/>
    <lineage>
        <taxon>Bacteria</taxon>
        <taxon>Pseudomonadati</taxon>
        <taxon>Pseudomonadota</taxon>
        <taxon>Alphaproteobacteria</taxon>
        <taxon>Acetobacterales</taxon>
        <taxon>Acetobacteraceae</taxon>
        <taxon>Gluconacetobacter</taxon>
    </lineage>
</organism>
<dbReference type="AlphaFoldDB" id="A0A7W4K7A3"/>
<dbReference type="RefSeq" id="WP_182957742.1">
    <property type="nucleotide sequence ID" value="NZ_JABEQM010000006.1"/>
</dbReference>
<proteinExistence type="predicted"/>
<keyword evidence="2" id="KW-1185">Reference proteome</keyword>
<dbReference type="Proteomes" id="UP000578030">
    <property type="component" value="Unassembled WGS sequence"/>
</dbReference>
<gene>
    <name evidence="1" type="ORF">HLH28_08675</name>
</gene>
<evidence type="ECO:0000313" key="1">
    <source>
        <dbReference type="EMBL" id="MBB2201646.1"/>
    </source>
</evidence>
<accession>A0A7W4K7A3</accession>
<dbReference type="EMBL" id="JABEQM010000006">
    <property type="protein sequence ID" value="MBB2201646.1"/>
    <property type="molecule type" value="Genomic_DNA"/>
</dbReference>
<protein>
    <submittedName>
        <fullName evidence="1">Uncharacterized protein</fullName>
    </submittedName>
</protein>
<sequence>MTDNKKLSCENKNLWKFCSDKKIYAVERPMLKSFRANSSAIENRPEIFYSTDSVDYKEYSSLNDLCMNFSTTESGVENNTAKFNLMTAKDSTSAYVFDVGRSLDRLSKMNAEVTKRIGLLQSFKGDEEAGYPRPSRAVVDKTVTLVCQLYQADPVLEPPMISPSLDGDVLISWRTAGRYFIIYVDQDDKSDVTFKFRNSGSGNIDTKNNAIIRGLTQIVSAFHGKQYSPSCDTSLKSGESTMKLMSL</sequence>
<name>A0A7W4K7A3_9PROT</name>
<evidence type="ECO:0000313" key="2">
    <source>
        <dbReference type="Proteomes" id="UP000578030"/>
    </source>
</evidence>
<reference evidence="1 2" key="1">
    <citation type="submission" date="2020-04" db="EMBL/GenBank/DDBJ databases">
        <title>Description of novel Gluconacetobacter.</title>
        <authorList>
            <person name="Sombolestani A."/>
        </authorList>
    </citation>
    <scope>NUCLEOTIDE SEQUENCE [LARGE SCALE GENOMIC DNA]</scope>
    <source>
        <strain evidence="1 2">LMG 27802</strain>
    </source>
</reference>